<accession>A0A939G860</accession>
<dbReference type="Gene3D" id="1.10.1200.10">
    <property type="entry name" value="ACP-like"/>
    <property type="match status" value="1"/>
</dbReference>
<dbReference type="InterPro" id="IPR036736">
    <property type="entry name" value="ACP-like_sf"/>
</dbReference>
<proteinExistence type="predicted"/>
<dbReference type="SUPFAM" id="SSF47336">
    <property type="entry name" value="ACP-like"/>
    <property type="match status" value="1"/>
</dbReference>
<keyword evidence="2" id="KW-1185">Reference proteome</keyword>
<protein>
    <submittedName>
        <fullName evidence="1">Acyl carrier protein</fullName>
    </submittedName>
</protein>
<dbReference type="RefSeq" id="WP_207336950.1">
    <property type="nucleotide sequence ID" value="NZ_JAFMYU010000016.1"/>
</dbReference>
<evidence type="ECO:0000313" key="1">
    <source>
        <dbReference type="EMBL" id="MBO0932983.1"/>
    </source>
</evidence>
<organism evidence="1 2">
    <name type="scientific">Fibrella aquatilis</name>
    <dbReference type="NCBI Taxonomy" id="2817059"/>
    <lineage>
        <taxon>Bacteria</taxon>
        <taxon>Pseudomonadati</taxon>
        <taxon>Bacteroidota</taxon>
        <taxon>Cytophagia</taxon>
        <taxon>Cytophagales</taxon>
        <taxon>Spirosomataceae</taxon>
        <taxon>Fibrella</taxon>
    </lineage>
</organism>
<sequence length="87" mass="9681">MSPDVLREKFVAILTPYIADKALLTGLNNDTHLTKDLHINSAHVVDVVIDTELEFDIEIDNDSIDQMTTVGSCVDLILEKMLVDVAR</sequence>
<evidence type="ECO:0000313" key="2">
    <source>
        <dbReference type="Proteomes" id="UP000664795"/>
    </source>
</evidence>
<dbReference type="Proteomes" id="UP000664795">
    <property type="component" value="Unassembled WGS sequence"/>
</dbReference>
<gene>
    <name evidence="1" type="ORF">J2I48_18385</name>
</gene>
<name>A0A939G860_9BACT</name>
<comment type="caution">
    <text evidence="1">The sequence shown here is derived from an EMBL/GenBank/DDBJ whole genome shotgun (WGS) entry which is preliminary data.</text>
</comment>
<dbReference type="AlphaFoldDB" id="A0A939G860"/>
<dbReference type="EMBL" id="JAFMYU010000016">
    <property type="protein sequence ID" value="MBO0932983.1"/>
    <property type="molecule type" value="Genomic_DNA"/>
</dbReference>
<reference evidence="1 2" key="1">
    <citation type="submission" date="2021-03" db="EMBL/GenBank/DDBJ databases">
        <title>Fibrella sp. HMF5036 genome sequencing and assembly.</title>
        <authorList>
            <person name="Kang H."/>
            <person name="Kim H."/>
            <person name="Bae S."/>
            <person name="Joh K."/>
        </authorList>
    </citation>
    <scope>NUCLEOTIDE SEQUENCE [LARGE SCALE GENOMIC DNA]</scope>
    <source>
        <strain evidence="1 2">HMF5036</strain>
    </source>
</reference>